<feature type="transmembrane region" description="Helical" evidence="2">
    <location>
        <begin position="1367"/>
        <end position="1388"/>
    </location>
</feature>
<evidence type="ECO:0000256" key="1">
    <source>
        <dbReference type="ARBA" id="ARBA00022737"/>
    </source>
</evidence>
<dbReference type="InterPro" id="IPR022385">
    <property type="entry name" value="Rhs_assc_core"/>
</dbReference>
<protein>
    <recommendedName>
        <fullName evidence="3">Teneurin-like YD-shell domain-containing protein</fullName>
    </recommendedName>
</protein>
<dbReference type="PANTHER" id="PTHR32305:SF15">
    <property type="entry name" value="PROTEIN RHSA-RELATED"/>
    <property type="match status" value="1"/>
</dbReference>
<dbReference type="Pfam" id="PF05593">
    <property type="entry name" value="RHS_repeat"/>
    <property type="match status" value="1"/>
</dbReference>
<feature type="domain" description="Teneurin-like YD-shell" evidence="3">
    <location>
        <begin position="1004"/>
        <end position="1335"/>
    </location>
</feature>
<feature type="transmembrane region" description="Helical" evidence="2">
    <location>
        <begin position="1427"/>
        <end position="1449"/>
    </location>
</feature>
<dbReference type="NCBIfam" id="TIGR03696">
    <property type="entry name" value="Rhs_assc_core"/>
    <property type="match status" value="1"/>
</dbReference>
<dbReference type="SUPFAM" id="SSF56399">
    <property type="entry name" value="ADP-ribosylation"/>
    <property type="match status" value="1"/>
</dbReference>
<evidence type="ECO:0000256" key="2">
    <source>
        <dbReference type="SAM" id="Phobius"/>
    </source>
</evidence>
<sequence length="1693" mass="189510">MNDTFFSHAHNFQSAATGSVDPRTGLFNYMLLVAQLTGNNHLGPSLTVALSYSPLNTKNTGFGIGFALGLTQYDRQNRLLMLSSGERYKVTETDNTVYLKQYKQDVVRFEKDTVQNVYRVIHKSGLIEVLTGAENGYDLKVPIKIFSPIGHTLTLDWHFDMGSIPYLATISDETQSLLTVHYELDIYAKITVWPDTAEFHEIQLLFQNDYVTQVKNNSTGQELEWQLGYSLGQSRFLTEITSPTGLIERVNYNPDGHRFPENAPLSPLPYVTRYTQYPGHGPAIVRTYQYTDFNFLGYGGFGNWDRDDDYLYGVMTDYQYGSTEIWDDGTSQRHITRRYNNYHLLVSETVQQNQCKREHRTDYYAQVGIAFEQQPSQFQMPKSAIVRFNDEPDGDVIQTEFDAAGNPMMQIAPDGTRTDWIYYPADGDGDDCPPSPHGFVRFVKSQTVTPGQSSPEGAYDDAPVRQTIYRYRRFPTREGSPAAYAVVRTYEGLFSAGQLLYEKQTHYINAVNSPDHGRLQRIEDTVHTTPEAAAPSVESGWTSQQAFSYSVQGESLVQSTQWTGHDQLSLTTHRTRSRFSDKLWHEMDAQNRTTQYHYDDFGRLLKQLTNAETDYAHEVQYAYAIEEPGSVTTIQTDMWGNQQRIRFDGLGRAYQQEILEKGLEAQGWQLIAETEYDSWGRIVSQIRHDWLPVDDNAGDVTLISSRQRFEYDDWGQQHRIIQDTGESTQQDYNPVTRTAQITRQAEGLNFAKSTVVYDKHHRPVTTTLYDSEGKQYSQQSHHYDGLGRLRAMIDELGQKTEYTYDVFGRVSTIIHSDGTLIRKSYAPFSTSNLMTQIEANGIVLGTRSFDSLHRQTSIACSGRTSHATYQNVAPAPTQVTSPSGQTVTYNYDLMLGNVLTQVVVEAGDMQKHFIYETKTGVMTEAHAGKLVSHYLNYTPSGRLQQESFSFNDAEASAARQVNYRYSPVGVLTEYQDAAGITRNVNFDQFGRPVLARDSDIEVSLTYDAASRLNSCRVLDIQHQQACVTTLSWDEFGREVSRQIQTATDTLTLEQTYTVKGQVASRITRSQNSGLLRQESYTYNPARRWLISYECTGVECPRDAYGFTLASQRFTYDTLGNILTCITILEDGSSDTATFSYSASDPCQLHMVTHTHPGYPAAITLAYDKAGRLIQDEAGRQLTYDALGRLASVSLNDTTSTYAYDATNRLIQQQIGTDKTHELYYRGATRVVEILRESGVATRLLRAHGETVATVTGKDTRLLSTDGHSSVLVSHQADGSQIHHCYSPYGQQAEEERDPDIPAYNGERLDPVGGVYHLGNGYRAYNPVLMRFNAPDSWSPFGAGGLNAYAYCLGDPINHIDPSGQMSLGNILGIVFGAIGLIAGLAMAIPSGGASLAGDVAIISGLIADATGIASAATEESNPQASAILGWVSIGFGAVSLGTGAIGGIARRISRVSQRTTASFSRGYTTETVRFEETPRGMNMATPRPFPMANHPLSLSGSVGRPSIISNPELEIFQNYVDNGSITEVMFRNATTLQLDTSQVRNASHMMELERLGFFSELSTGNRVIINNYHSERLEAQFAVDITLDNYASLYGQFVPTSTNPFAVSLINQLRIEITDTLELGERFTARVTDHFRDLWRMGAFSEREINVWSNLEIINRYRNNTILHRLIANTGLQEHDAFLAYNQIMDGLL</sequence>
<comment type="caution">
    <text evidence="4">The sequence shown here is derived from an EMBL/GenBank/DDBJ whole genome shotgun (WGS) entry which is preliminary data.</text>
</comment>
<dbReference type="InterPro" id="IPR050708">
    <property type="entry name" value="T6SS_VgrG/RHS"/>
</dbReference>
<dbReference type="Gene3D" id="2.180.10.10">
    <property type="entry name" value="RHS repeat-associated core"/>
    <property type="match status" value="2"/>
</dbReference>
<gene>
    <name evidence="4" type="ORF">FE394_14720</name>
</gene>
<dbReference type="EMBL" id="VCDP01000059">
    <property type="protein sequence ID" value="MDX8000417.1"/>
    <property type="molecule type" value="Genomic_DNA"/>
</dbReference>
<dbReference type="Proteomes" id="UP001271640">
    <property type="component" value="Unassembled WGS sequence"/>
</dbReference>
<dbReference type="PANTHER" id="PTHR32305">
    <property type="match status" value="1"/>
</dbReference>
<dbReference type="InterPro" id="IPR056823">
    <property type="entry name" value="TEN-like_YD-shell"/>
</dbReference>
<keyword evidence="2" id="KW-1133">Transmembrane helix</keyword>
<dbReference type="Pfam" id="PF25023">
    <property type="entry name" value="TEN_YD-shell"/>
    <property type="match status" value="1"/>
</dbReference>
<proteinExistence type="predicted"/>
<dbReference type="InterPro" id="IPR006530">
    <property type="entry name" value="YD"/>
</dbReference>
<dbReference type="NCBIfam" id="TIGR01643">
    <property type="entry name" value="YD_repeat_2x"/>
    <property type="match status" value="1"/>
</dbReference>
<evidence type="ECO:0000259" key="3">
    <source>
        <dbReference type="Pfam" id="PF25023"/>
    </source>
</evidence>
<keyword evidence="2" id="KW-0472">Membrane</keyword>
<dbReference type="RefSeq" id="WP_319927126.1">
    <property type="nucleotide sequence ID" value="NZ_VCDP01000059.1"/>
</dbReference>
<reference evidence="5" key="1">
    <citation type="journal article" date="2024" name="Toxins">
        <title>Genome Sequence Analysis of Native Xenorhabdus Strains Isolated from Entomopathogenic Nematodes in Argentina.</title>
        <authorList>
            <person name="Palma L."/>
            <person name="Frizzo L."/>
            <person name="Kaiser S."/>
            <person name="Berry C."/>
            <person name="Caballero P."/>
            <person name="Bode H.B."/>
            <person name="Del Valle E.E."/>
        </authorList>
    </citation>
    <scope>NUCLEOTIDE SEQUENCE [LARGE SCALE GENOMIC DNA]</scope>
    <source>
        <strain evidence="5">Reich</strain>
    </source>
</reference>
<feature type="transmembrane region" description="Helical" evidence="2">
    <location>
        <begin position="1395"/>
        <end position="1415"/>
    </location>
</feature>
<keyword evidence="2" id="KW-0812">Transmembrane</keyword>
<accession>A0ABU4SP51</accession>
<organism evidence="4 5">
    <name type="scientific">Xenorhabdus littoralis</name>
    <dbReference type="NCBI Taxonomy" id="2582835"/>
    <lineage>
        <taxon>Bacteria</taxon>
        <taxon>Pseudomonadati</taxon>
        <taxon>Pseudomonadota</taxon>
        <taxon>Gammaproteobacteria</taxon>
        <taxon>Enterobacterales</taxon>
        <taxon>Morganellaceae</taxon>
        <taxon>Xenorhabdus</taxon>
    </lineage>
</organism>
<evidence type="ECO:0000313" key="5">
    <source>
        <dbReference type="Proteomes" id="UP001271640"/>
    </source>
</evidence>
<name>A0ABU4SP51_9GAMM</name>
<keyword evidence="1" id="KW-0677">Repeat</keyword>
<evidence type="ECO:0000313" key="4">
    <source>
        <dbReference type="EMBL" id="MDX8000417.1"/>
    </source>
</evidence>
<keyword evidence="5" id="KW-1185">Reference proteome</keyword>
<dbReference type="InterPro" id="IPR031325">
    <property type="entry name" value="RHS_repeat"/>
</dbReference>